<proteinExistence type="predicted"/>
<gene>
    <name evidence="1" type="ORF">SAMN05660477_02546</name>
</gene>
<reference evidence="1 2" key="1">
    <citation type="submission" date="2017-02" db="EMBL/GenBank/DDBJ databases">
        <authorList>
            <person name="Peterson S.W."/>
        </authorList>
    </citation>
    <scope>NUCLEOTIDE SEQUENCE [LARGE SCALE GENOMIC DNA]</scope>
    <source>
        <strain evidence="1 2">DSM 22323</strain>
    </source>
</reference>
<dbReference type="STRING" id="619805.SAMN05660477_02546"/>
<evidence type="ECO:0000313" key="1">
    <source>
        <dbReference type="EMBL" id="SKC02830.1"/>
    </source>
</evidence>
<name>A0A1T5G346_9FLAO</name>
<dbReference type="AlphaFoldDB" id="A0A1T5G346"/>
<evidence type="ECO:0000313" key="2">
    <source>
        <dbReference type="Proteomes" id="UP000191112"/>
    </source>
</evidence>
<protein>
    <submittedName>
        <fullName evidence="1">Uncharacterized protein</fullName>
    </submittedName>
</protein>
<keyword evidence="2" id="KW-1185">Reference proteome</keyword>
<sequence length="44" mass="5106">MINKQLVVFHLINEVPLPILKNILVKCYSLFSFAFEIIAMLNEV</sequence>
<dbReference type="EMBL" id="FUYZ01000009">
    <property type="protein sequence ID" value="SKC02830.1"/>
    <property type="molecule type" value="Genomic_DNA"/>
</dbReference>
<dbReference type="Proteomes" id="UP000191112">
    <property type="component" value="Unassembled WGS sequence"/>
</dbReference>
<accession>A0A1T5G346</accession>
<organism evidence="1 2">
    <name type="scientific">Soonwooa buanensis</name>
    <dbReference type="NCBI Taxonomy" id="619805"/>
    <lineage>
        <taxon>Bacteria</taxon>
        <taxon>Pseudomonadati</taxon>
        <taxon>Bacteroidota</taxon>
        <taxon>Flavobacteriia</taxon>
        <taxon>Flavobacteriales</taxon>
        <taxon>Weeksellaceae</taxon>
        <taxon>Chryseobacterium group</taxon>
        <taxon>Soonwooa</taxon>
    </lineage>
</organism>